<reference evidence="4 5" key="1">
    <citation type="submission" date="2023-07" db="EMBL/GenBank/DDBJ databases">
        <authorList>
            <person name="Girao M."/>
            <person name="Carvalho M.F."/>
        </authorList>
    </citation>
    <scope>NUCLEOTIDE SEQUENCE [LARGE SCALE GENOMIC DNA]</scope>
    <source>
        <strain evidence="4 5">YIM65754</strain>
    </source>
</reference>
<accession>A0ABU7L581</accession>
<name>A0ABU7L581_9NOCA</name>
<gene>
    <name evidence="4" type="ORF">Q7514_03090</name>
</gene>
<evidence type="ECO:0000259" key="3">
    <source>
        <dbReference type="Pfam" id="PF01551"/>
    </source>
</evidence>
<evidence type="ECO:0000313" key="5">
    <source>
        <dbReference type="Proteomes" id="UP001336020"/>
    </source>
</evidence>
<organism evidence="4 5">
    <name type="scientific">Rhodococcus artemisiae</name>
    <dbReference type="NCBI Taxonomy" id="714159"/>
    <lineage>
        <taxon>Bacteria</taxon>
        <taxon>Bacillati</taxon>
        <taxon>Actinomycetota</taxon>
        <taxon>Actinomycetes</taxon>
        <taxon>Mycobacteriales</taxon>
        <taxon>Nocardiaceae</taxon>
        <taxon>Rhodococcus</taxon>
    </lineage>
</organism>
<dbReference type="EC" id="3.4.-.-" evidence="4"/>
<protein>
    <submittedName>
        <fullName evidence="4">M23 family metallopeptidase</fullName>
        <ecNumber evidence="4">3.4.-.-</ecNumber>
    </submittedName>
</protein>
<dbReference type="PANTHER" id="PTHR21666:SF289">
    <property type="entry name" value="L-ALA--D-GLU ENDOPEPTIDASE"/>
    <property type="match status" value="1"/>
</dbReference>
<dbReference type="GO" id="GO:0016787">
    <property type="term" value="F:hydrolase activity"/>
    <property type="evidence" value="ECO:0007669"/>
    <property type="project" value="UniProtKB-KW"/>
</dbReference>
<evidence type="ECO:0000256" key="2">
    <source>
        <dbReference type="SAM" id="SignalP"/>
    </source>
</evidence>
<dbReference type="Pfam" id="PF01551">
    <property type="entry name" value="Peptidase_M23"/>
    <property type="match status" value="1"/>
</dbReference>
<feature type="signal peptide" evidence="2">
    <location>
        <begin position="1"/>
        <end position="23"/>
    </location>
</feature>
<feature type="chain" id="PRO_5047063147" evidence="2">
    <location>
        <begin position="24"/>
        <end position="160"/>
    </location>
</feature>
<dbReference type="Proteomes" id="UP001336020">
    <property type="component" value="Unassembled WGS sequence"/>
</dbReference>
<sequence length="160" mass="17020">MRFPVLALLTTLVFLMGTGPAAADNTFVWPLEPRPAVTRPFDPPEQNWLPGHRGVDLAAHAGQTVFAAGDGIVVFAGTVAGKPVVSIDHPGGLRTTYEPVAATVATGRRISAGDPLGTVEAGHEGCPVEACLHWGLRRDRDSYLDPLPLVERTVIRLEPV</sequence>
<dbReference type="PANTHER" id="PTHR21666">
    <property type="entry name" value="PEPTIDASE-RELATED"/>
    <property type="match status" value="1"/>
</dbReference>
<dbReference type="InterPro" id="IPR011055">
    <property type="entry name" value="Dup_hybrid_motif"/>
</dbReference>
<dbReference type="SUPFAM" id="SSF51261">
    <property type="entry name" value="Duplicated hybrid motif"/>
    <property type="match status" value="1"/>
</dbReference>
<dbReference type="RefSeq" id="WP_330131772.1">
    <property type="nucleotide sequence ID" value="NZ_JAUTXY010000001.1"/>
</dbReference>
<dbReference type="InterPro" id="IPR016047">
    <property type="entry name" value="M23ase_b-sheet_dom"/>
</dbReference>
<feature type="domain" description="M23ase beta-sheet core" evidence="3">
    <location>
        <begin position="51"/>
        <end position="144"/>
    </location>
</feature>
<dbReference type="InterPro" id="IPR050570">
    <property type="entry name" value="Cell_wall_metabolism_enzyme"/>
</dbReference>
<evidence type="ECO:0000256" key="1">
    <source>
        <dbReference type="ARBA" id="ARBA00022729"/>
    </source>
</evidence>
<dbReference type="EMBL" id="JAUTXY010000001">
    <property type="protein sequence ID" value="MEE2056512.1"/>
    <property type="molecule type" value="Genomic_DNA"/>
</dbReference>
<evidence type="ECO:0000313" key="4">
    <source>
        <dbReference type="EMBL" id="MEE2056512.1"/>
    </source>
</evidence>
<comment type="caution">
    <text evidence="4">The sequence shown here is derived from an EMBL/GenBank/DDBJ whole genome shotgun (WGS) entry which is preliminary data.</text>
</comment>
<keyword evidence="4" id="KW-0378">Hydrolase</keyword>
<dbReference type="Gene3D" id="2.70.70.10">
    <property type="entry name" value="Glucose Permease (Domain IIA)"/>
    <property type="match status" value="1"/>
</dbReference>
<keyword evidence="5" id="KW-1185">Reference proteome</keyword>
<proteinExistence type="predicted"/>
<dbReference type="CDD" id="cd12797">
    <property type="entry name" value="M23_peptidase"/>
    <property type="match status" value="1"/>
</dbReference>
<keyword evidence="1 2" id="KW-0732">Signal</keyword>